<evidence type="ECO:0000313" key="4">
    <source>
        <dbReference type="Proteomes" id="UP001315278"/>
    </source>
</evidence>
<feature type="chain" id="PRO_5046700150" evidence="2">
    <location>
        <begin position="23"/>
        <end position="322"/>
    </location>
</feature>
<proteinExistence type="inferred from homology"/>
<comment type="caution">
    <text evidence="3">The sequence shown here is derived from an EMBL/GenBank/DDBJ whole genome shotgun (WGS) entry which is preliminary data.</text>
</comment>
<dbReference type="EMBL" id="JAFCJH010000001">
    <property type="protein sequence ID" value="MBR0793823.1"/>
    <property type="molecule type" value="Genomic_DNA"/>
</dbReference>
<keyword evidence="4" id="KW-1185">Reference proteome</keyword>
<dbReference type="InterPro" id="IPR005064">
    <property type="entry name" value="BUG"/>
</dbReference>
<name>A0ABS5FAL4_9BRAD</name>
<dbReference type="SUPFAM" id="SSF53850">
    <property type="entry name" value="Periplasmic binding protein-like II"/>
    <property type="match status" value="1"/>
</dbReference>
<protein>
    <submittedName>
        <fullName evidence="3">Tripartite tricarboxylate transporter substrate binding protein</fullName>
    </submittedName>
</protein>
<accession>A0ABS5FAL4</accession>
<sequence>MRIGGRLLAGLFLLLAPVAADAQDFPARPIRLIVPFPPGGPNDIIARVVGQKMSELVRQPVIVDNRAGQGGVLGTDAVAKAAPDGYTIGIASAGALAISPSMEKVAYDTLKDLAPVTLVATVPEMLVVATDVPAKNMSELVALAKAMPGKLNFASSGPGSLPHLACELFKLTAKIDIVHVPYRGAAPAVNDLLGQQVQMSFLDLPVILPQIKAGTLRGIALGGRERAPTAPDVPTTAEVGMPDLVIENWYGMVAPAGTPPAIVAKLNKVTTEAMTDATVKGKLADRGLTLVGDTPEQFRDFIANDIRKWAKVIQDAGVVTAK</sequence>
<reference evidence="4" key="1">
    <citation type="journal article" date="2021" name="ISME J.">
        <title>Evolutionary origin and ecological implication of a unique nif island in free-living Bradyrhizobium lineages.</title>
        <authorList>
            <person name="Tao J."/>
        </authorList>
    </citation>
    <scope>NUCLEOTIDE SEQUENCE [LARGE SCALE GENOMIC DNA]</scope>
    <source>
        <strain evidence="4">SZCCT0434</strain>
    </source>
</reference>
<dbReference type="CDD" id="cd13578">
    <property type="entry name" value="PBP2_Bug27"/>
    <property type="match status" value="1"/>
</dbReference>
<dbReference type="PANTHER" id="PTHR42928">
    <property type="entry name" value="TRICARBOXYLATE-BINDING PROTEIN"/>
    <property type="match status" value="1"/>
</dbReference>
<dbReference type="Proteomes" id="UP001315278">
    <property type="component" value="Unassembled WGS sequence"/>
</dbReference>
<organism evidence="3 4">
    <name type="scientific">Bradyrhizobium jicamae</name>
    <dbReference type="NCBI Taxonomy" id="280332"/>
    <lineage>
        <taxon>Bacteria</taxon>
        <taxon>Pseudomonadati</taxon>
        <taxon>Pseudomonadota</taxon>
        <taxon>Alphaproteobacteria</taxon>
        <taxon>Hyphomicrobiales</taxon>
        <taxon>Nitrobacteraceae</taxon>
        <taxon>Bradyrhizobium</taxon>
    </lineage>
</organism>
<dbReference type="InterPro" id="IPR042100">
    <property type="entry name" value="Bug_dom1"/>
</dbReference>
<dbReference type="RefSeq" id="WP_212491523.1">
    <property type="nucleotide sequence ID" value="NZ_JAFCJH010000001.1"/>
</dbReference>
<dbReference type="Pfam" id="PF03401">
    <property type="entry name" value="TctC"/>
    <property type="match status" value="1"/>
</dbReference>
<evidence type="ECO:0000256" key="1">
    <source>
        <dbReference type="ARBA" id="ARBA00006987"/>
    </source>
</evidence>
<evidence type="ECO:0000256" key="2">
    <source>
        <dbReference type="SAM" id="SignalP"/>
    </source>
</evidence>
<dbReference type="Gene3D" id="3.40.190.10">
    <property type="entry name" value="Periplasmic binding protein-like II"/>
    <property type="match status" value="1"/>
</dbReference>
<gene>
    <name evidence="3" type="ORF">JQ615_00305</name>
</gene>
<dbReference type="PIRSF" id="PIRSF017082">
    <property type="entry name" value="YflP"/>
    <property type="match status" value="1"/>
</dbReference>
<feature type="signal peptide" evidence="2">
    <location>
        <begin position="1"/>
        <end position="22"/>
    </location>
</feature>
<comment type="similarity">
    <text evidence="1">Belongs to the UPF0065 (bug) family.</text>
</comment>
<keyword evidence="2" id="KW-0732">Signal</keyword>
<dbReference type="PANTHER" id="PTHR42928:SF5">
    <property type="entry name" value="BLR1237 PROTEIN"/>
    <property type="match status" value="1"/>
</dbReference>
<dbReference type="Gene3D" id="3.40.190.150">
    <property type="entry name" value="Bordetella uptake gene, domain 1"/>
    <property type="match status" value="1"/>
</dbReference>
<evidence type="ECO:0000313" key="3">
    <source>
        <dbReference type="EMBL" id="MBR0793823.1"/>
    </source>
</evidence>